<keyword evidence="2" id="KW-1185">Reference proteome</keyword>
<dbReference type="OrthoDB" id="1066031at2"/>
<protein>
    <submittedName>
        <fullName evidence="1">Uncharacterized protein</fullName>
    </submittedName>
</protein>
<dbReference type="RefSeq" id="WP_060941128.1">
    <property type="nucleotide sequence ID" value="NZ_KQ957308.1"/>
</dbReference>
<evidence type="ECO:0000313" key="2">
    <source>
        <dbReference type="Proteomes" id="UP000070533"/>
    </source>
</evidence>
<accession>A0A133PXJ3</accession>
<organism evidence="1 2">
    <name type="scientific">Prevotella corporis</name>
    <dbReference type="NCBI Taxonomy" id="28128"/>
    <lineage>
        <taxon>Bacteria</taxon>
        <taxon>Pseudomonadati</taxon>
        <taxon>Bacteroidota</taxon>
        <taxon>Bacteroidia</taxon>
        <taxon>Bacteroidales</taxon>
        <taxon>Prevotellaceae</taxon>
        <taxon>Prevotella</taxon>
    </lineage>
</organism>
<dbReference type="Proteomes" id="UP000070533">
    <property type="component" value="Unassembled WGS sequence"/>
</dbReference>
<dbReference type="PATRIC" id="fig|28128.5.peg.2266"/>
<gene>
    <name evidence="1" type="ORF">HMPREF3226_02202</name>
</gene>
<dbReference type="AlphaFoldDB" id="A0A133PXJ3"/>
<dbReference type="EMBL" id="LRQG01000197">
    <property type="protein sequence ID" value="KXA34737.1"/>
    <property type="molecule type" value="Genomic_DNA"/>
</dbReference>
<evidence type="ECO:0000313" key="1">
    <source>
        <dbReference type="EMBL" id="KXA34737.1"/>
    </source>
</evidence>
<comment type="caution">
    <text evidence="1">The sequence shown here is derived from an EMBL/GenBank/DDBJ whole genome shotgun (WGS) entry which is preliminary data.</text>
</comment>
<reference evidence="2" key="1">
    <citation type="submission" date="2016-01" db="EMBL/GenBank/DDBJ databases">
        <authorList>
            <person name="Mitreva M."/>
            <person name="Pepin K.H."/>
            <person name="Mihindukulasuriya K.A."/>
            <person name="Fulton R."/>
            <person name="Fronick C."/>
            <person name="O'Laughlin M."/>
            <person name="Miner T."/>
            <person name="Herter B."/>
            <person name="Rosa B.A."/>
            <person name="Cordes M."/>
            <person name="Tomlinson C."/>
            <person name="Wollam A."/>
            <person name="Palsikar V.B."/>
            <person name="Mardis E.R."/>
            <person name="Wilson R.K."/>
        </authorList>
    </citation>
    <scope>NUCLEOTIDE SEQUENCE [LARGE SCALE GENOMIC DNA]</scope>
    <source>
        <strain evidence="2">MJR7716</strain>
    </source>
</reference>
<proteinExistence type="predicted"/>
<name>A0A133PXJ3_9BACT</name>
<sequence>MRLTTISRFKVVAAMCKGFFNGFISGQIDARMPGKTNPEPREIKQITADNYNTLSAHFVNVLFPILIRLNYDDAEAVAEDMRKRRFSDSTSPKILLRYACGSRPLYDALTAEYRRQMGSLLNGRLQPVSAFFAEYDRGDGPTDEIPVALAIRSVVRTLMQAYASGLTAGRSELQALHQTTVYRLMLHGMVALLHDEPVEIEGDNLEMIFRRVAMNSDNFETLMNEMSMAHQDLSML</sequence>
<dbReference type="STRING" id="28128.HMPREF3226_02202"/>